<proteinExistence type="predicted"/>
<sequence>MGSIFSRQTELVNQTNEILELKECPAGDSDGEHTVPIPLLPQKRMRISSTKFHRNSLVSGRRRDIRLFRKGPNNGKMICVEIFAAHDFIFFGKFTFRKAKGQIFVDRGGDGAQGSHDDLPRLRFFIPLSRL</sequence>
<dbReference type="Proteomes" id="UP000250321">
    <property type="component" value="Unassembled WGS sequence"/>
</dbReference>
<dbReference type="OrthoDB" id="1828052at2759"/>
<comment type="caution">
    <text evidence="1">The sequence shown here is derived from an EMBL/GenBank/DDBJ whole genome shotgun (WGS) entry which is preliminary data.</text>
</comment>
<keyword evidence="2" id="KW-1185">Reference proteome</keyword>
<reference evidence="1 2" key="1">
    <citation type="submission" date="2018-02" db="EMBL/GenBank/DDBJ databases">
        <title>Draft genome of wild Prunus yedoensis var. nudiflora.</title>
        <authorList>
            <person name="Baek S."/>
            <person name="Kim J.-H."/>
            <person name="Choi K."/>
            <person name="Kim G.-B."/>
            <person name="Cho A."/>
            <person name="Jang H."/>
            <person name="Shin C.-H."/>
            <person name="Yu H.-J."/>
            <person name="Mun J.-H."/>
        </authorList>
    </citation>
    <scope>NUCLEOTIDE SEQUENCE [LARGE SCALE GENOMIC DNA]</scope>
    <source>
        <strain evidence="2">cv. Jeju island</strain>
        <tissue evidence="1">Leaf</tissue>
    </source>
</reference>
<dbReference type="EMBL" id="PJQY01003504">
    <property type="protein sequence ID" value="PQM36932.1"/>
    <property type="molecule type" value="Genomic_DNA"/>
</dbReference>
<gene>
    <name evidence="1" type="ORF">Pyn_13198</name>
</gene>
<protein>
    <submittedName>
        <fullName evidence="1">Uncharacterized protein</fullName>
    </submittedName>
</protein>
<accession>A0A314UJK4</accession>
<name>A0A314UJK4_PRUYE</name>
<evidence type="ECO:0000313" key="1">
    <source>
        <dbReference type="EMBL" id="PQM36932.1"/>
    </source>
</evidence>
<evidence type="ECO:0000313" key="2">
    <source>
        <dbReference type="Proteomes" id="UP000250321"/>
    </source>
</evidence>
<dbReference type="AlphaFoldDB" id="A0A314UJK4"/>
<organism evidence="1 2">
    <name type="scientific">Prunus yedoensis var. nudiflora</name>
    <dbReference type="NCBI Taxonomy" id="2094558"/>
    <lineage>
        <taxon>Eukaryota</taxon>
        <taxon>Viridiplantae</taxon>
        <taxon>Streptophyta</taxon>
        <taxon>Embryophyta</taxon>
        <taxon>Tracheophyta</taxon>
        <taxon>Spermatophyta</taxon>
        <taxon>Magnoliopsida</taxon>
        <taxon>eudicotyledons</taxon>
        <taxon>Gunneridae</taxon>
        <taxon>Pentapetalae</taxon>
        <taxon>rosids</taxon>
        <taxon>fabids</taxon>
        <taxon>Rosales</taxon>
        <taxon>Rosaceae</taxon>
        <taxon>Amygdaloideae</taxon>
        <taxon>Amygdaleae</taxon>
        <taxon>Prunus</taxon>
    </lineage>
</organism>